<evidence type="ECO:0000313" key="1">
    <source>
        <dbReference type="EMBL" id="MCS0499456.1"/>
    </source>
</evidence>
<reference evidence="1 2" key="1">
    <citation type="submission" date="2022-08" db="EMBL/GenBank/DDBJ databases">
        <authorList>
            <person name="Li F."/>
        </authorList>
    </citation>
    <scope>NUCLEOTIDE SEQUENCE [LARGE SCALE GENOMIC DNA]</scope>
    <source>
        <strain evidence="1 2">10F1B-8-1</strain>
    </source>
</reference>
<protein>
    <submittedName>
        <fullName evidence="1">Class I SAM-dependent methyltransferase</fullName>
    </submittedName>
</protein>
<sequence length="242" mass="26646">MSGARDDEERPYTDWKRWGLDAGFGVADAGDHDLFTRELRSIEKRTRIQDVVEIGYGNGTFLGYCRQRGWAVTGVELLPELREAAIATGYPAVADDEVDTLPEHAFDLVAAFDVFEHIDPTASIEFLRSLARRLRPEGAIILRFPNADSSLGNPFQNGDPTHVNAIGTLKLDFYAQQAGLEVVEFRGTRRRGFRTSPIHGIHRLTAAPIAIAAGAVRRAIHFPDLRVVLSSGNVVAILRPSA</sequence>
<dbReference type="InterPro" id="IPR029063">
    <property type="entry name" value="SAM-dependent_MTases_sf"/>
</dbReference>
<organism evidence="1 2">
    <name type="scientific">Protaetiibacter mangrovi</name>
    <dbReference type="NCBI Taxonomy" id="2970926"/>
    <lineage>
        <taxon>Bacteria</taxon>
        <taxon>Bacillati</taxon>
        <taxon>Actinomycetota</taxon>
        <taxon>Actinomycetes</taxon>
        <taxon>Micrococcales</taxon>
        <taxon>Microbacteriaceae</taxon>
        <taxon>Protaetiibacter</taxon>
    </lineage>
</organism>
<keyword evidence="2" id="KW-1185">Reference proteome</keyword>
<dbReference type="Gene3D" id="3.40.50.150">
    <property type="entry name" value="Vaccinia Virus protein VP39"/>
    <property type="match status" value="1"/>
</dbReference>
<dbReference type="CDD" id="cd02440">
    <property type="entry name" value="AdoMet_MTases"/>
    <property type="match status" value="1"/>
</dbReference>
<accession>A0ABT1ZFG0</accession>
<keyword evidence="1" id="KW-0489">Methyltransferase</keyword>
<dbReference type="EMBL" id="JANTHX010000007">
    <property type="protein sequence ID" value="MCS0499456.1"/>
    <property type="molecule type" value="Genomic_DNA"/>
</dbReference>
<proteinExistence type="predicted"/>
<dbReference type="SUPFAM" id="SSF53335">
    <property type="entry name" value="S-adenosyl-L-methionine-dependent methyltransferases"/>
    <property type="match status" value="1"/>
</dbReference>
<name>A0ABT1ZFG0_9MICO</name>
<dbReference type="Proteomes" id="UP001205337">
    <property type="component" value="Unassembled WGS sequence"/>
</dbReference>
<gene>
    <name evidence="1" type="ORF">NUH29_07825</name>
</gene>
<evidence type="ECO:0000313" key="2">
    <source>
        <dbReference type="Proteomes" id="UP001205337"/>
    </source>
</evidence>
<dbReference type="RefSeq" id="WP_258798502.1">
    <property type="nucleotide sequence ID" value="NZ_JANTHX010000007.1"/>
</dbReference>
<dbReference type="PANTHER" id="PTHR43861">
    <property type="entry name" value="TRANS-ACONITATE 2-METHYLTRANSFERASE-RELATED"/>
    <property type="match status" value="1"/>
</dbReference>
<dbReference type="GO" id="GO:0008168">
    <property type="term" value="F:methyltransferase activity"/>
    <property type="evidence" value="ECO:0007669"/>
    <property type="project" value="UniProtKB-KW"/>
</dbReference>
<dbReference type="GO" id="GO:0032259">
    <property type="term" value="P:methylation"/>
    <property type="evidence" value="ECO:0007669"/>
    <property type="project" value="UniProtKB-KW"/>
</dbReference>
<dbReference type="Pfam" id="PF13489">
    <property type="entry name" value="Methyltransf_23"/>
    <property type="match status" value="1"/>
</dbReference>
<comment type="caution">
    <text evidence="1">The sequence shown here is derived from an EMBL/GenBank/DDBJ whole genome shotgun (WGS) entry which is preliminary data.</text>
</comment>
<keyword evidence="1" id="KW-0808">Transferase</keyword>